<keyword evidence="7" id="KW-0175">Coiled coil</keyword>
<evidence type="ECO:0000256" key="2">
    <source>
        <dbReference type="ARBA" id="ARBA00006379"/>
    </source>
</evidence>
<dbReference type="PANTHER" id="PTHR14281">
    <property type="entry name" value="KINETOCHORE PROTEIN SPC25-RELATED"/>
    <property type="match status" value="1"/>
</dbReference>
<keyword evidence="10" id="KW-0539">Nucleus</keyword>
<evidence type="ECO:0000256" key="7">
    <source>
        <dbReference type="ARBA" id="ARBA00023054"/>
    </source>
</evidence>
<dbReference type="InterPro" id="IPR013255">
    <property type="entry name" value="Spc25_C"/>
</dbReference>
<dbReference type="Proteomes" id="UP001164746">
    <property type="component" value="Chromosome 1"/>
</dbReference>
<dbReference type="Gene3D" id="3.30.457.50">
    <property type="entry name" value="Chromosome segregation protein Spc25"/>
    <property type="match status" value="1"/>
</dbReference>
<dbReference type="InterPro" id="IPR045143">
    <property type="entry name" value="Spc25"/>
</dbReference>
<evidence type="ECO:0000256" key="9">
    <source>
        <dbReference type="ARBA" id="ARBA00023328"/>
    </source>
</evidence>
<evidence type="ECO:0000256" key="3">
    <source>
        <dbReference type="ARBA" id="ARBA00013692"/>
    </source>
</evidence>
<evidence type="ECO:0000313" key="13">
    <source>
        <dbReference type="Proteomes" id="UP001164746"/>
    </source>
</evidence>
<accession>A0ABY7D887</accession>
<organism evidence="12 13">
    <name type="scientific">Mya arenaria</name>
    <name type="common">Soft-shell clam</name>
    <dbReference type="NCBI Taxonomy" id="6604"/>
    <lineage>
        <taxon>Eukaryota</taxon>
        <taxon>Metazoa</taxon>
        <taxon>Spiralia</taxon>
        <taxon>Lophotrochozoa</taxon>
        <taxon>Mollusca</taxon>
        <taxon>Bivalvia</taxon>
        <taxon>Autobranchia</taxon>
        <taxon>Heteroconchia</taxon>
        <taxon>Euheterodonta</taxon>
        <taxon>Imparidentia</taxon>
        <taxon>Neoheterodontei</taxon>
        <taxon>Myida</taxon>
        <taxon>Myoidea</taxon>
        <taxon>Myidae</taxon>
        <taxon>Mya</taxon>
    </lineage>
</organism>
<evidence type="ECO:0000256" key="10">
    <source>
        <dbReference type="RuleBase" id="RU367150"/>
    </source>
</evidence>
<keyword evidence="13" id="KW-1185">Reference proteome</keyword>
<dbReference type="CDD" id="cd23784">
    <property type="entry name" value="RWD_Spc25"/>
    <property type="match status" value="1"/>
</dbReference>
<evidence type="ECO:0000256" key="5">
    <source>
        <dbReference type="ARBA" id="ARBA00022618"/>
    </source>
</evidence>
<evidence type="ECO:0000256" key="4">
    <source>
        <dbReference type="ARBA" id="ARBA00022454"/>
    </source>
</evidence>
<keyword evidence="8 10" id="KW-0131">Cell cycle</keyword>
<reference evidence="12" key="1">
    <citation type="submission" date="2022-11" db="EMBL/GenBank/DDBJ databases">
        <title>Centuries of genome instability and evolution in soft-shell clam transmissible cancer (bioRxiv).</title>
        <authorList>
            <person name="Hart S.F.M."/>
            <person name="Yonemitsu M.A."/>
            <person name="Giersch R.M."/>
            <person name="Beal B.F."/>
            <person name="Arriagada G."/>
            <person name="Davis B.W."/>
            <person name="Ostrander E.A."/>
            <person name="Goff S.P."/>
            <person name="Metzger M.J."/>
        </authorList>
    </citation>
    <scope>NUCLEOTIDE SEQUENCE</scope>
    <source>
        <strain evidence="12">MELC-2E11</strain>
        <tissue evidence="12">Siphon/mantle</tissue>
    </source>
</reference>
<gene>
    <name evidence="12" type="ORF">MAR_006355</name>
</gene>
<dbReference type="PANTHER" id="PTHR14281:SF0">
    <property type="entry name" value="KINETOCHORE PROTEIN SPC25"/>
    <property type="match status" value="1"/>
</dbReference>
<evidence type="ECO:0000256" key="8">
    <source>
        <dbReference type="ARBA" id="ARBA00023306"/>
    </source>
</evidence>
<keyword evidence="4 10" id="KW-0158">Chromosome</keyword>
<protein>
    <recommendedName>
        <fullName evidence="3 10">Kinetochore protein SPC25</fullName>
    </recommendedName>
</protein>
<keyword evidence="10" id="KW-0995">Kinetochore</keyword>
<dbReference type="EMBL" id="CP111012">
    <property type="protein sequence ID" value="WAQ93884.1"/>
    <property type="molecule type" value="Genomic_DNA"/>
</dbReference>
<sequence>METSLTLEQELSSLQPHLRQAQEKVGAWMKDDLDEQFHNAAHHHEQALLAAALYGVVEQLRSELEELYAISRQTSTNGTQLQANIDKIEAPSKAKQKLEYLEKARNRMQVVLTQIDEKEPEAPFYFFLQIQGVSRKYVVSDIEPPIEGLDELTAELNTSNDLQRFICQVRSLFQQSVKTS</sequence>
<comment type="function">
    <text evidence="10">Acts as a component of the essential kinetochore-associated NDC80 complex, which is required for chromosome segregation and spindle checkpoint activity.</text>
</comment>
<name>A0ABY7D887_MYAAR</name>
<keyword evidence="9 10" id="KW-0137">Centromere</keyword>
<evidence type="ECO:0000256" key="1">
    <source>
        <dbReference type="ARBA" id="ARBA00004584"/>
    </source>
</evidence>
<proteinExistence type="inferred from homology"/>
<evidence type="ECO:0000313" key="12">
    <source>
        <dbReference type="EMBL" id="WAQ93884.1"/>
    </source>
</evidence>
<evidence type="ECO:0000259" key="11">
    <source>
        <dbReference type="Pfam" id="PF08234"/>
    </source>
</evidence>
<evidence type="ECO:0000256" key="6">
    <source>
        <dbReference type="ARBA" id="ARBA00022776"/>
    </source>
</evidence>
<keyword evidence="6 10" id="KW-0498">Mitosis</keyword>
<feature type="domain" description="Chromosome segregation protein Spc25 C-terminal" evidence="11">
    <location>
        <begin position="105"/>
        <end position="174"/>
    </location>
</feature>
<dbReference type="Pfam" id="PF08234">
    <property type="entry name" value="Spindle_Spc25"/>
    <property type="match status" value="1"/>
</dbReference>
<keyword evidence="5 10" id="KW-0132">Cell division</keyword>
<comment type="subunit">
    <text evidence="10">Component of the NDC80 complex.</text>
</comment>
<comment type="subcellular location">
    <subcellularLocation>
        <location evidence="1">Chromosome</location>
        <location evidence="1">Centromere</location>
    </subcellularLocation>
    <subcellularLocation>
        <location evidence="10">Nucleus</location>
    </subcellularLocation>
    <subcellularLocation>
        <location evidence="10">Chromosome</location>
        <location evidence="10">Centromere</location>
        <location evidence="10">Kinetochore</location>
    </subcellularLocation>
</comment>
<comment type="similarity">
    <text evidence="2 10">Belongs to the SPC25 family.</text>
</comment>